<dbReference type="InterPro" id="IPR036322">
    <property type="entry name" value="WD40_repeat_dom_sf"/>
</dbReference>
<dbReference type="SUPFAM" id="SSF50978">
    <property type="entry name" value="WD40 repeat-like"/>
    <property type="match status" value="1"/>
</dbReference>
<keyword evidence="1" id="KW-0853">WD repeat</keyword>
<comment type="caution">
    <text evidence="4">The sequence shown here is derived from an EMBL/GenBank/DDBJ whole genome shotgun (WGS) entry which is preliminary data.</text>
</comment>
<dbReference type="OrthoDB" id="6274823at2759"/>
<dbReference type="Proteomes" id="UP000794436">
    <property type="component" value="Unassembled WGS sequence"/>
</dbReference>
<keyword evidence="5" id="KW-1185">Reference proteome</keyword>
<organism evidence="4 5">
    <name type="scientific">Pythium oligandrum</name>
    <name type="common">Mycoparasitic fungus</name>
    <dbReference type="NCBI Taxonomy" id="41045"/>
    <lineage>
        <taxon>Eukaryota</taxon>
        <taxon>Sar</taxon>
        <taxon>Stramenopiles</taxon>
        <taxon>Oomycota</taxon>
        <taxon>Peronosporomycetes</taxon>
        <taxon>Pythiales</taxon>
        <taxon>Pythiaceae</taxon>
        <taxon>Pythium</taxon>
    </lineage>
</organism>
<evidence type="ECO:0000256" key="1">
    <source>
        <dbReference type="ARBA" id="ARBA00022574"/>
    </source>
</evidence>
<gene>
    <name evidence="4" type="ORF">Poli38472_004377</name>
</gene>
<protein>
    <submittedName>
        <fullName evidence="4">Uncharacterized protein</fullName>
    </submittedName>
</protein>
<reference evidence="4" key="1">
    <citation type="submission" date="2019-03" db="EMBL/GenBank/DDBJ databases">
        <title>Long read genome sequence of the mycoparasitic Pythium oligandrum ATCC 38472 isolated from sugarbeet rhizosphere.</title>
        <authorList>
            <person name="Gaulin E."/>
        </authorList>
    </citation>
    <scope>NUCLEOTIDE SEQUENCE</scope>
    <source>
        <strain evidence="4">ATCC 38472_TT</strain>
    </source>
</reference>
<dbReference type="AlphaFoldDB" id="A0A8K1FI19"/>
<evidence type="ECO:0000256" key="2">
    <source>
        <dbReference type="ARBA" id="ARBA00022737"/>
    </source>
</evidence>
<dbReference type="Gene3D" id="2.130.10.10">
    <property type="entry name" value="YVTN repeat-like/Quinoprotein amine dehydrogenase"/>
    <property type="match status" value="2"/>
</dbReference>
<accession>A0A8K1FI19</accession>
<sequence length="633" mass="71293">MAHQDAWDSKDEDAAPDTSAVCVPREPMPKTLCIPHITLDPAFESTLGEEETYLVTCDAIAQDAVEFVCFPDWRIEVTVAPDVVFNVTFHRLRQSGGIRVACQLDEGNIETFLKASCAIYAYYSEHCQRKLEVSFAHLAMKEERKTSYVAEEPAFTLSTFIQAKASEEVEVAPSKIEDDDTDTWDLVLVERQSSTSSWVDVDDFEHESGSTSNDAPWRLLFADESSSEISAIAYESSGDYIATGYISGIIRVYARLEDGSYVLIVEFQSHKAEFACPEDVYVYEHIEGIAWCHRSHDALYLLSTSRRVVKYWKIQLYNSSIGSSLARVERVYENIHGYHIHSISKSSDGETFLSADDLRINLQRLDRLDQSNVVLDVKPLLIEDLAHVITSARFHPLESELMIYSTSQGHVKLGDLRQTASLTDANCVTYASPVVSSWDCYSEVAASIIDTKYTPDGRYIVARDYMSVKVWDVKMNSRPVHSISVCEHLRPRLPELYETNRLFGRFRCATDGKSVVTGIISWTMAPTNSSDPQTKSRNNWTLDDDVILLAQIYADPPFEARKGGAMDAWNELAELVLRAESFGRGGLDGKKAQNRFFGMLKQYESNDSVPPRVYGASATYEKKRELLDKVTSR</sequence>
<proteinExistence type="predicted"/>
<feature type="region of interest" description="Disordered" evidence="3">
    <location>
        <begin position="1"/>
        <end position="21"/>
    </location>
</feature>
<dbReference type="PRINTS" id="PR00600">
    <property type="entry name" value="PP2APR55"/>
</dbReference>
<dbReference type="InterPro" id="IPR015943">
    <property type="entry name" value="WD40/YVTN_repeat-like_dom_sf"/>
</dbReference>
<evidence type="ECO:0000256" key="3">
    <source>
        <dbReference type="SAM" id="MobiDB-lite"/>
    </source>
</evidence>
<keyword evidence="2" id="KW-0677">Repeat</keyword>
<dbReference type="PANTHER" id="PTHR11871">
    <property type="entry name" value="PROTEIN PHOSPHATASE PP2A REGULATORY SUBUNIT B"/>
    <property type="match status" value="1"/>
</dbReference>
<evidence type="ECO:0000313" key="4">
    <source>
        <dbReference type="EMBL" id="TMW59308.1"/>
    </source>
</evidence>
<dbReference type="GO" id="GO:0000159">
    <property type="term" value="C:protein phosphatase type 2A complex"/>
    <property type="evidence" value="ECO:0007669"/>
    <property type="project" value="InterPro"/>
</dbReference>
<evidence type="ECO:0000313" key="5">
    <source>
        <dbReference type="Proteomes" id="UP000794436"/>
    </source>
</evidence>
<dbReference type="GO" id="GO:0019888">
    <property type="term" value="F:protein phosphatase regulator activity"/>
    <property type="evidence" value="ECO:0007669"/>
    <property type="project" value="InterPro"/>
</dbReference>
<feature type="compositionally biased region" description="Basic and acidic residues" evidence="3">
    <location>
        <begin position="1"/>
        <end position="13"/>
    </location>
</feature>
<name>A0A8K1FI19_PYTOL</name>
<dbReference type="InterPro" id="IPR000009">
    <property type="entry name" value="PP2A_PR55"/>
</dbReference>
<dbReference type="EMBL" id="SPLM01000109">
    <property type="protein sequence ID" value="TMW59308.1"/>
    <property type="molecule type" value="Genomic_DNA"/>
</dbReference>